<proteinExistence type="predicted"/>
<evidence type="ECO:0000313" key="1">
    <source>
        <dbReference type="EMBL" id="PRQ56943.1"/>
    </source>
</evidence>
<name>A0A2P6SE49_ROSCH</name>
<keyword evidence="2" id="KW-1185">Reference proteome</keyword>
<dbReference type="EMBL" id="PDCK01000039">
    <property type="protein sequence ID" value="PRQ56943.1"/>
    <property type="molecule type" value="Genomic_DNA"/>
</dbReference>
<accession>A0A2P6SE49</accession>
<evidence type="ECO:0000313" key="2">
    <source>
        <dbReference type="Proteomes" id="UP000238479"/>
    </source>
</evidence>
<reference evidence="1 2" key="1">
    <citation type="journal article" date="2018" name="Nat. Genet.">
        <title>The Rosa genome provides new insights in the design of modern roses.</title>
        <authorList>
            <person name="Bendahmane M."/>
        </authorList>
    </citation>
    <scope>NUCLEOTIDE SEQUENCE [LARGE SCALE GENOMIC DNA]</scope>
    <source>
        <strain evidence="2">cv. Old Blush</strain>
    </source>
</reference>
<organism evidence="1 2">
    <name type="scientific">Rosa chinensis</name>
    <name type="common">China rose</name>
    <dbReference type="NCBI Taxonomy" id="74649"/>
    <lineage>
        <taxon>Eukaryota</taxon>
        <taxon>Viridiplantae</taxon>
        <taxon>Streptophyta</taxon>
        <taxon>Embryophyta</taxon>
        <taxon>Tracheophyta</taxon>
        <taxon>Spermatophyta</taxon>
        <taxon>Magnoliopsida</taxon>
        <taxon>eudicotyledons</taxon>
        <taxon>Gunneridae</taxon>
        <taxon>Pentapetalae</taxon>
        <taxon>rosids</taxon>
        <taxon>fabids</taxon>
        <taxon>Rosales</taxon>
        <taxon>Rosaceae</taxon>
        <taxon>Rosoideae</taxon>
        <taxon>Rosoideae incertae sedis</taxon>
        <taxon>Rosa</taxon>
    </lineage>
</organism>
<sequence length="75" mass="8631">MCTYPELLHKVSIFHLGKDQNCIISLFALTKCKEKPVYYCHAQLGQFQYLLDKTEQLHNTIICSCKGFGYSEIAI</sequence>
<comment type="caution">
    <text evidence="1">The sequence shown here is derived from an EMBL/GenBank/DDBJ whole genome shotgun (WGS) entry which is preliminary data.</text>
</comment>
<dbReference type="Proteomes" id="UP000238479">
    <property type="component" value="Chromosome 1"/>
</dbReference>
<dbReference type="AlphaFoldDB" id="A0A2P6SE49"/>
<gene>
    <name evidence="1" type="ORF">RchiOBHm_Chr1g0342821</name>
</gene>
<protein>
    <submittedName>
        <fullName evidence="1">Uncharacterized protein</fullName>
    </submittedName>
</protein>
<dbReference type="Gramene" id="PRQ56943">
    <property type="protein sequence ID" value="PRQ56943"/>
    <property type="gene ID" value="RchiOBHm_Chr1g0342821"/>
</dbReference>